<protein>
    <recommendedName>
        <fullName evidence="1">Bacteriophage Mx8 p63 C-terminal domain-containing protein</fullName>
    </recommendedName>
</protein>
<dbReference type="Pfam" id="PF10546">
    <property type="entry name" value="P63C"/>
    <property type="match status" value="1"/>
</dbReference>
<feature type="non-terminal residue" evidence="2">
    <location>
        <position position="1"/>
    </location>
</feature>
<reference evidence="2" key="1">
    <citation type="journal article" date="2014" name="Front. Microbiol.">
        <title>High frequency of phylogenetically diverse reductive dehalogenase-homologous genes in deep subseafloor sedimentary metagenomes.</title>
        <authorList>
            <person name="Kawai M."/>
            <person name="Futagami T."/>
            <person name="Toyoda A."/>
            <person name="Takaki Y."/>
            <person name="Nishi S."/>
            <person name="Hori S."/>
            <person name="Arai W."/>
            <person name="Tsubouchi T."/>
            <person name="Morono Y."/>
            <person name="Uchiyama I."/>
            <person name="Ito T."/>
            <person name="Fujiyama A."/>
            <person name="Inagaki F."/>
            <person name="Takami H."/>
        </authorList>
    </citation>
    <scope>NUCLEOTIDE SEQUENCE</scope>
    <source>
        <strain evidence="2">Expedition CK06-06</strain>
    </source>
</reference>
<dbReference type="InterPro" id="IPR018874">
    <property type="entry name" value="Phage_Mx8_p63_C"/>
</dbReference>
<sequence>NYLATSNIRKYIPKRLQPSQEKREDRIPRGITLAEIDGQEIKTYDAEDFIDICMSFIEAADNNEDLSEPQIEIVKRAKAFIKATAKIGITGLIDEATGYQYLRPENELALKLNFFLAEELRDWEKTFPDELWYQFGRLTNWQGSLKKRPKYWANLVRELIYDYLDEDVAKWLYANKPPKITGKKYHQWLHEDRGVKKLLEHINQAIGVAKTCDNLDELRYQMAKNFSKDAFQPMLFEEKKVIPKLFYGDKKSLDKMIKLASRPSTELSKK</sequence>
<comment type="caution">
    <text evidence="2">The sequence shown here is derived from an EMBL/GenBank/DDBJ whole genome shotgun (WGS) entry which is preliminary data.</text>
</comment>
<proteinExistence type="predicted"/>
<evidence type="ECO:0000259" key="1">
    <source>
        <dbReference type="Pfam" id="PF10546"/>
    </source>
</evidence>
<evidence type="ECO:0000313" key="2">
    <source>
        <dbReference type="EMBL" id="GAG69313.1"/>
    </source>
</evidence>
<dbReference type="EMBL" id="BART01001462">
    <property type="protein sequence ID" value="GAG69313.1"/>
    <property type="molecule type" value="Genomic_DNA"/>
</dbReference>
<feature type="domain" description="Bacteriophage Mx8 p63 C-terminal" evidence="1">
    <location>
        <begin position="112"/>
        <end position="198"/>
    </location>
</feature>
<name>X1A9B1_9ZZZZ</name>
<organism evidence="2">
    <name type="scientific">marine sediment metagenome</name>
    <dbReference type="NCBI Taxonomy" id="412755"/>
    <lineage>
        <taxon>unclassified sequences</taxon>
        <taxon>metagenomes</taxon>
        <taxon>ecological metagenomes</taxon>
    </lineage>
</organism>
<dbReference type="AlphaFoldDB" id="X1A9B1"/>
<gene>
    <name evidence="2" type="ORF">S01H4_05140</name>
</gene>
<accession>X1A9B1</accession>